<protein>
    <submittedName>
        <fullName evidence="1">N-(5'-phosphoribosyl)anthranilate isomerase</fullName>
    </submittedName>
</protein>
<dbReference type="GO" id="GO:0016853">
    <property type="term" value="F:isomerase activity"/>
    <property type="evidence" value="ECO:0007669"/>
    <property type="project" value="UniProtKB-KW"/>
</dbReference>
<accession>A0A369TQS9</accession>
<keyword evidence="1" id="KW-0413">Isomerase</keyword>
<reference evidence="1 2" key="1">
    <citation type="submission" date="2018-07" db="EMBL/GenBank/DDBJ databases">
        <title>Thalassococcus profundi sp. nov., a marine bacterium isolated from deep seawater of Okinawa Trough.</title>
        <authorList>
            <person name="Yu M."/>
        </authorList>
    </citation>
    <scope>NUCLEOTIDE SEQUENCE [LARGE SCALE GENOMIC DNA]</scope>
    <source>
        <strain evidence="1 2">WRAS1</strain>
    </source>
</reference>
<evidence type="ECO:0000313" key="2">
    <source>
        <dbReference type="Proteomes" id="UP000253977"/>
    </source>
</evidence>
<dbReference type="OrthoDB" id="7867818at2"/>
<proteinExistence type="predicted"/>
<keyword evidence="2" id="KW-1185">Reference proteome</keyword>
<comment type="caution">
    <text evidence="1">The sequence shown here is derived from an EMBL/GenBank/DDBJ whole genome shotgun (WGS) entry which is preliminary data.</text>
</comment>
<name>A0A369TQS9_9RHOB</name>
<sequence length="75" mass="8604">MTLPACLTPDRFLADLFAAKAARQGGVIRRKRRDIERFIGLDPFLADMRRRGFSVVENAGQLVIFCNREPLRRLT</sequence>
<dbReference type="Proteomes" id="UP000253977">
    <property type="component" value="Unassembled WGS sequence"/>
</dbReference>
<dbReference type="EMBL" id="QPMK01000002">
    <property type="protein sequence ID" value="RDD67520.1"/>
    <property type="molecule type" value="Genomic_DNA"/>
</dbReference>
<evidence type="ECO:0000313" key="1">
    <source>
        <dbReference type="EMBL" id="RDD67520.1"/>
    </source>
</evidence>
<gene>
    <name evidence="1" type="ORF">DU478_02355</name>
</gene>
<dbReference type="AlphaFoldDB" id="A0A369TQS9"/>
<dbReference type="RefSeq" id="WP_114509337.1">
    <property type="nucleotide sequence ID" value="NZ_QPMK01000002.1"/>
</dbReference>
<organism evidence="1 2">
    <name type="scientific">Thalassococcus profundi</name>
    <dbReference type="NCBI Taxonomy" id="2282382"/>
    <lineage>
        <taxon>Bacteria</taxon>
        <taxon>Pseudomonadati</taxon>
        <taxon>Pseudomonadota</taxon>
        <taxon>Alphaproteobacteria</taxon>
        <taxon>Rhodobacterales</taxon>
        <taxon>Roseobacteraceae</taxon>
        <taxon>Thalassococcus</taxon>
    </lineage>
</organism>